<dbReference type="EMBL" id="JAQBIE010000044">
    <property type="protein sequence ID" value="MDB6179598.1"/>
    <property type="molecule type" value="Genomic_DNA"/>
</dbReference>
<feature type="domain" description="Hedgehog/Intein (Hint)" evidence="1">
    <location>
        <begin position="189"/>
        <end position="334"/>
    </location>
</feature>
<evidence type="ECO:0000259" key="1">
    <source>
        <dbReference type="Pfam" id="PF13403"/>
    </source>
</evidence>
<protein>
    <submittedName>
        <fullName evidence="2">Hint domain-containing protein</fullName>
    </submittedName>
</protein>
<dbReference type="InterPro" id="IPR028992">
    <property type="entry name" value="Hedgehog/Intein_dom"/>
</dbReference>
<evidence type="ECO:0000313" key="3">
    <source>
        <dbReference type="Proteomes" id="UP001165641"/>
    </source>
</evidence>
<sequence>MAAYNDSNIGDVDPGADNYWTFVTGEATSNNPASLVGYSFDPMETYETALTVRDGAGSAAAGDGDYILDARNSSSFHPNDGVAFGGNAYHVARNWIFEAEVRYAGQTDTVTTTVVVSRIADTDNDTSEPLHSTAIVRFRDGQIQNVFNGPDGAGYPLNQIESVTLTSLVNEQSRINIGNQYDDAFPVLCFASGTQINTDQGDLAIEKLRVGDKVRTLDSGYQTIRWIGATKVSTDHLARHRKMRPVRIRAGSLGPCLPRRDLIVSRQHRILIRADITHRSLGARDVLVPAIKLVTYPGIDIAEDVESVTYWHMLLDQHEVVFADGAPAESLFTGPEALKGLSAAARQEIQTLFPEISSPEFTPQSIRPVVERKHAVMKLLDEHLEANLSLSHHDCRA</sequence>
<evidence type="ECO:0000313" key="2">
    <source>
        <dbReference type="EMBL" id="MDB6179598.1"/>
    </source>
</evidence>
<accession>A0ABT4ZJV8</accession>
<gene>
    <name evidence="2" type="ORF">PAF17_19205</name>
</gene>
<organism evidence="2 3">
    <name type="scientific">Paracoccus onchidii</name>
    <dbReference type="NCBI Taxonomy" id="3017813"/>
    <lineage>
        <taxon>Bacteria</taxon>
        <taxon>Pseudomonadati</taxon>
        <taxon>Pseudomonadota</taxon>
        <taxon>Alphaproteobacteria</taxon>
        <taxon>Rhodobacterales</taxon>
        <taxon>Paracoccaceae</taxon>
        <taxon>Paracoccus</taxon>
    </lineage>
</organism>
<dbReference type="InterPro" id="IPR036844">
    <property type="entry name" value="Hint_dom_sf"/>
</dbReference>
<dbReference type="Gene3D" id="2.170.16.10">
    <property type="entry name" value="Hedgehog/Intein (Hint) domain"/>
    <property type="match status" value="1"/>
</dbReference>
<dbReference type="Proteomes" id="UP001165641">
    <property type="component" value="Unassembled WGS sequence"/>
</dbReference>
<dbReference type="SUPFAM" id="SSF51294">
    <property type="entry name" value="Hedgehog/intein (Hint) domain"/>
    <property type="match status" value="1"/>
</dbReference>
<proteinExistence type="predicted"/>
<dbReference type="Pfam" id="PF13403">
    <property type="entry name" value="Hint_2"/>
    <property type="match status" value="1"/>
</dbReference>
<reference evidence="2" key="1">
    <citation type="submission" date="2022-12" db="EMBL/GenBank/DDBJ databases">
        <title>Paracoccus onchidii sp. nov., isolated from a marine invertebrate from the South China Sea.</title>
        <authorList>
            <person name="Xu S."/>
            <person name="Liu Z."/>
            <person name="Xu Y."/>
        </authorList>
    </citation>
    <scope>NUCLEOTIDE SEQUENCE</scope>
    <source>
        <strain evidence="2">Z330</strain>
    </source>
</reference>
<keyword evidence="3" id="KW-1185">Reference proteome</keyword>
<dbReference type="RefSeq" id="WP_271890692.1">
    <property type="nucleotide sequence ID" value="NZ_JAQBIE010000044.1"/>
</dbReference>
<name>A0ABT4ZJV8_9RHOB</name>
<dbReference type="CDD" id="cd00081">
    <property type="entry name" value="Hint"/>
    <property type="match status" value="1"/>
</dbReference>
<comment type="caution">
    <text evidence="2">The sequence shown here is derived from an EMBL/GenBank/DDBJ whole genome shotgun (WGS) entry which is preliminary data.</text>
</comment>